<dbReference type="CDD" id="cd01335">
    <property type="entry name" value="Radical_SAM"/>
    <property type="match status" value="1"/>
</dbReference>
<proteinExistence type="predicted"/>
<dbReference type="InterPro" id="IPR023885">
    <property type="entry name" value="4Fe4S-binding_SPASM_dom"/>
</dbReference>
<dbReference type="InterPro" id="IPR007197">
    <property type="entry name" value="rSAM"/>
</dbReference>
<dbReference type="CDD" id="cd21109">
    <property type="entry name" value="SPASM"/>
    <property type="match status" value="1"/>
</dbReference>
<evidence type="ECO:0000256" key="2">
    <source>
        <dbReference type="ARBA" id="ARBA00022723"/>
    </source>
</evidence>
<evidence type="ECO:0000256" key="1">
    <source>
        <dbReference type="ARBA" id="ARBA00022691"/>
    </source>
</evidence>
<evidence type="ECO:0000256" key="3">
    <source>
        <dbReference type="ARBA" id="ARBA00023004"/>
    </source>
</evidence>
<dbReference type="InterPro" id="IPR058240">
    <property type="entry name" value="rSAM_sf"/>
</dbReference>
<dbReference type="InterPro" id="IPR013785">
    <property type="entry name" value="Aldolase_TIM"/>
</dbReference>
<feature type="domain" description="Radical SAM core" evidence="5">
    <location>
        <begin position="4"/>
        <end position="214"/>
    </location>
</feature>
<dbReference type="PANTHER" id="PTHR11228">
    <property type="entry name" value="RADICAL SAM DOMAIN PROTEIN"/>
    <property type="match status" value="1"/>
</dbReference>
<dbReference type="InterPro" id="IPR050377">
    <property type="entry name" value="Radical_SAM_PqqE_MftC-like"/>
</dbReference>
<reference evidence="6" key="1">
    <citation type="journal article" date="2015" name="Nature">
        <title>Complex archaea that bridge the gap between prokaryotes and eukaryotes.</title>
        <authorList>
            <person name="Spang A."/>
            <person name="Saw J.H."/>
            <person name="Jorgensen S.L."/>
            <person name="Zaremba-Niedzwiedzka K."/>
            <person name="Martijn J."/>
            <person name="Lind A.E."/>
            <person name="van Eijk R."/>
            <person name="Schleper C."/>
            <person name="Guy L."/>
            <person name="Ettema T.J."/>
        </authorList>
    </citation>
    <scope>NUCLEOTIDE SEQUENCE</scope>
</reference>
<keyword evidence="2" id="KW-0479">Metal-binding</keyword>
<evidence type="ECO:0000313" key="6">
    <source>
        <dbReference type="EMBL" id="KKL42996.1"/>
    </source>
</evidence>
<gene>
    <name evidence="6" type="ORF">LCGC14_2367250</name>
</gene>
<keyword evidence="3" id="KW-0408">Iron</keyword>
<dbReference type="SUPFAM" id="SSF102114">
    <property type="entry name" value="Radical SAM enzymes"/>
    <property type="match status" value="1"/>
</dbReference>
<dbReference type="SFLD" id="SFLDS00029">
    <property type="entry name" value="Radical_SAM"/>
    <property type="match status" value="1"/>
</dbReference>
<dbReference type="AlphaFoldDB" id="A0A0F9CS46"/>
<protein>
    <recommendedName>
        <fullName evidence="5">Radical SAM core domain-containing protein</fullName>
    </recommendedName>
</protein>
<dbReference type="GO" id="GO:0046872">
    <property type="term" value="F:metal ion binding"/>
    <property type="evidence" value="ECO:0007669"/>
    <property type="project" value="UniProtKB-KW"/>
</dbReference>
<evidence type="ECO:0000256" key="4">
    <source>
        <dbReference type="ARBA" id="ARBA00023014"/>
    </source>
</evidence>
<accession>A0A0F9CS46</accession>
<sequence length="315" mass="35518">MPSDWTFVSVDMELTNLCTSECLMCPRDAIYRPKGFMPEDVFEVVSKKLVSEGSLITFSGMGDPLSHPKVFEWIYDIRQRGGDVGIVVNPTSLSGDGSRKLVEAGPNSITLSFPSVQRGVFERLCPRVSFEDALERARKLIDLAIGRVGLRVLGIVTAINREESDEYVRFWEGMGVPSSMTLCHGRGGNLEAPDIYEPKSVEFKPGKCGLFQFHTFVTWEGDVLACCHDLTGDTQIGNLVNDHVYVIAERKRKIMCNYVSFPLCRKCDEPLRQHFPPHDSPPASRKERNRFFRALNYDAQKASQLRYKNVIRPSS</sequence>
<dbReference type="Pfam" id="PF13186">
    <property type="entry name" value="SPASM"/>
    <property type="match status" value="1"/>
</dbReference>
<dbReference type="PANTHER" id="PTHR11228:SF34">
    <property type="entry name" value="TUNGSTEN-CONTAINING ALDEHYDE FERREDOXIN OXIDOREDUCTASE COFACTOR MODIFYING PROTEIN"/>
    <property type="match status" value="1"/>
</dbReference>
<dbReference type="EMBL" id="LAZR01034816">
    <property type="protein sequence ID" value="KKL42996.1"/>
    <property type="molecule type" value="Genomic_DNA"/>
</dbReference>
<name>A0A0F9CS46_9ZZZZ</name>
<keyword evidence="4" id="KW-0411">Iron-sulfur</keyword>
<organism evidence="6">
    <name type="scientific">marine sediment metagenome</name>
    <dbReference type="NCBI Taxonomy" id="412755"/>
    <lineage>
        <taxon>unclassified sequences</taxon>
        <taxon>metagenomes</taxon>
        <taxon>ecological metagenomes</taxon>
    </lineage>
</organism>
<dbReference type="GO" id="GO:0051536">
    <property type="term" value="F:iron-sulfur cluster binding"/>
    <property type="evidence" value="ECO:0007669"/>
    <property type="project" value="UniProtKB-KW"/>
</dbReference>
<dbReference type="Pfam" id="PF04055">
    <property type="entry name" value="Radical_SAM"/>
    <property type="match status" value="1"/>
</dbReference>
<dbReference type="GO" id="GO:0003824">
    <property type="term" value="F:catalytic activity"/>
    <property type="evidence" value="ECO:0007669"/>
    <property type="project" value="InterPro"/>
</dbReference>
<dbReference type="PROSITE" id="PS51918">
    <property type="entry name" value="RADICAL_SAM"/>
    <property type="match status" value="1"/>
</dbReference>
<keyword evidence="1" id="KW-0949">S-adenosyl-L-methionine</keyword>
<comment type="caution">
    <text evidence="6">The sequence shown here is derived from an EMBL/GenBank/DDBJ whole genome shotgun (WGS) entry which is preliminary data.</text>
</comment>
<evidence type="ECO:0000259" key="5">
    <source>
        <dbReference type="PROSITE" id="PS51918"/>
    </source>
</evidence>
<dbReference type="Gene3D" id="3.20.20.70">
    <property type="entry name" value="Aldolase class I"/>
    <property type="match status" value="1"/>
</dbReference>